<dbReference type="InterPro" id="IPR005119">
    <property type="entry name" value="LysR_subst-bd"/>
</dbReference>
<protein>
    <submittedName>
        <fullName evidence="6">LysR family transcriptional regulator</fullName>
    </submittedName>
</protein>
<dbReference type="EMBL" id="VTUX01000009">
    <property type="protein sequence ID" value="KAA1188900.1"/>
    <property type="molecule type" value="Genomic_DNA"/>
</dbReference>
<proteinExistence type="inferred from homology"/>
<gene>
    <name evidence="6" type="ORF">F0M18_17000</name>
</gene>
<dbReference type="InterPro" id="IPR036388">
    <property type="entry name" value="WH-like_DNA-bd_sf"/>
</dbReference>
<dbReference type="AlphaFoldDB" id="A0A5B0WPB9"/>
<evidence type="ECO:0000313" key="6">
    <source>
        <dbReference type="EMBL" id="KAA1188900.1"/>
    </source>
</evidence>
<comment type="caution">
    <text evidence="6">The sequence shown here is derived from an EMBL/GenBank/DDBJ whole genome shotgun (WGS) entry which is preliminary data.</text>
</comment>
<dbReference type="InterPro" id="IPR000847">
    <property type="entry name" value="LysR_HTH_N"/>
</dbReference>
<dbReference type="PANTHER" id="PTHR30126:SF5">
    <property type="entry name" value="HTH-TYPE TRANSCRIPTIONAL ACTIVATOR CMPR"/>
    <property type="match status" value="1"/>
</dbReference>
<evidence type="ECO:0000256" key="1">
    <source>
        <dbReference type="ARBA" id="ARBA00009437"/>
    </source>
</evidence>
<accession>A0A5B0WPB9</accession>
<keyword evidence="4" id="KW-0804">Transcription</keyword>
<dbReference type="PROSITE" id="PS50931">
    <property type="entry name" value="HTH_LYSR"/>
    <property type="match status" value="1"/>
</dbReference>
<dbReference type="InterPro" id="IPR036390">
    <property type="entry name" value="WH_DNA-bd_sf"/>
</dbReference>
<dbReference type="CDD" id="cd08419">
    <property type="entry name" value="PBP2_CbbR_RubisCO_like"/>
    <property type="match status" value="1"/>
</dbReference>
<dbReference type="GO" id="GO:0003700">
    <property type="term" value="F:DNA-binding transcription factor activity"/>
    <property type="evidence" value="ECO:0007669"/>
    <property type="project" value="InterPro"/>
</dbReference>
<evidence type="ECO:0000259" key="5">
    <source>
        <dbReference type="PROSITE" id="PS50931"/>
    </source>
</evidence>
<dbReference type="Pfam" id="PF00126">
    <property type="entry name" value="HTH_1"/>
    <property type="match status" value="1"/>
</dbReference>
<keyword evidence="3" id="KW-0238">DNA-binding</keyword>
<dbReference type="RefSeq" id="WP_149612663.1">
    <property type="nucleotide sequence ID" value="NZ_VTUX01000009.1"/>
</dbReference>
<dbReference type="Gene3D" id="1.10.10.10">
    <property type="entry name" value="Winged helix-like DNA-binding domain superfamily/Winged helix DNA-binding domain"/>
    <property type="match status" value="1"/>
</dbReference>
<dbReference type="Gene3D" id="3.40.190.290">
    <property type="match status" value="1"/>
</dbReference>
<comment type="similarity">
    <text evidence="1">Belongs to the LysR transcriptional regulatory family.</text>
</comment>
<dbReference type="SUPFAM" id="SSF53850">
    <property type="entry name" value="Periplasmic binding protein-like II"/>
    <property type="match status" value="1"/>
</dbReference>
<dbReference type="PRINTS" id="PR00039">
    <property type="entry name" value="HTHLYSR"/>
</dbReference>
<organism evidence="6 7">
    <name type="scientific">Pseudohalioglobus sediminis</name>
    <dbReference type="NCBI Taxonomy" id="2606449"/>
    <lineage>
        <taxon>Bacteria</taxon>
        <taxon>Pseudomonadati</taxon>
        <taxon>Pseudomonadota</taxon>
        <taxon>Gammaproteobacteria</taxon>
        <taxon>Cellvibrionales</taxon>
        <taxon>Halieaceae</taxon>
        <taxon>Pseudohalioglobus</taxon>
    </lineage>
</organism>
<dbReference type="PANTHER" id="PTHR30126">
    <property type="entry name" value="HTH-TYPE TRANSCRIPTIONAL REGULATOR"/>
    <property type="match status" value="1"/>
</dbReference>
<keyword evidence="7" id="KW-1185">Reference proteome</keyword>
<evidence type="ECO:0000256" key="2">
    <source>
        <dbReference type="ARBA" id="ARBA00023015"/>
    </source>
</evidence>
<feature type="domain" description="HTH lysR-type" evidence="5">
    <location>
        <begin position="11"/>
        <end position="67"/>
    </location>
</feature>
<dbReference type="FunFam" id="1.10.10.10:FF:000001">
    <property type="entry name" value="LysR family transcriptional regulator"/>
    <property type="match status" value="1"/>
</dbReference>
<evidence type="ECO:0000256" key="3">
    <source>
        <dbReference type="ARBA" id="ARBA00023125"/>
    </source>
</evidence>
<evidence type="ECO:0000313" key="7">
    <source>
        <dbReference type="Proteomes" id="UP000323708"/>
    </source>
</evidence>
<dbReference type="SUPFAM" id="SSF46785">
    <property type="entry name" value="Winged helix' DNA-binding domain"/>
    <property type="match status" value="1"/>
</dbReference>
<dbReference type="Pfam" id="PF03466">
    <property type="entry name" value="LysR_substrate"/>
    <property type="match status" value="1"/>
</dbReference>
<sequence>MDTRLLTRLGTLRQVEIFMRVAETGSIARAAESLHLAQPSVSNQVKKLSEALDIPLYEVIGKQVHLTEAGQQVVRTGQELFESIQRLDENLNNIKGLTAGTLRIAVVSTAKYFMPHILGPFCREYPDIDVEFKVGNRAQIIERLKGNRDDLYLFDDPPQELAIRRHQFLPNPLAVIASSENPLGRRGPLEWADIANEKFLVREAGSGTQNAVEQHLRQHGWAIGKHITIASNEAIKYSVMADMGIAILSAYVLANAQEDGLMQLPVRTFPIMSHWYVVHLQQKTLSLVADRFLEFVLNRRQDLLPMKKIEAHIANAYGGSPGHS</sequence>
<reference evidence="6 7" key="1">
    <citation type="submission" date="2019-09" db="EMBL/GenBank/DDBJ databases">
        <authorList>
            <person name="Chen X.-Y."/>
        </authorList>
    </citation>
    <scope>NUCLEOTIDE SEQUENCE [LARGE SCALE GENOMIC DNA]</scope>
    <source>
        <strain evidence="6 7">NY5</strain>
    </source>
</reference>
<dbReference type="Proteomes" id="UP000323708">
    <property type="component" value="Unassembled WGS sequence"/>
</dbReference>
<keyword evidence="2" id="KW-0805">Transcription regulation</keyword>
<dbReference type="GO" id="GO:0000976">
    <property type="term" value="F:transcription cis-regulatory region binding"/>
    <property type="evidence" value="ECO:0007669"/>
    <property type="project" value="TreeGrafter"/>
</dbReference>
<evidence type="ECO:0000256" key="4">
    <source>
        <dbReference type="ARBA" id="ARBA00023163"/>
    </source>
</evidence>
<name>A0A5B0WPB9_9GAMM</name>